<keyword evidence="3" id="KW-1185">Reference proteome</keyword>
<comment type="caution">
    <text evidence="2">The sequence shown here is derived from an EMBL/GenBank/DDBJ whole genome shotgun (WGS) entry which is preliminary data.</text>
</comment>
<protein>
    <recommendedName>
        <fullName evidence="1">Methanogenesis regulatory protein FilR1 middle domain-containing protein</fullName>
    </recommendedName>
</protein>
<organism evidence="2 3">
    <name type="scientific">Methanofollis fontis</name>
    <dbReference type="NCBI Taxonomy" id="2052832"/>
    <lineage>
        <taxon>Archaea</taxon>
        <taxon>Methanobacteriati</taxon>
        <taxon>Methanobacteriota</taxon>
        <taxon>Stenosarchaea group</taxon>
        <taxon>Methanomicrobia</taxon>
        <taxon>Methanomicrobiales</taxon>
        <taxon>Methanomicrobiaceae</taxon>
        <taxon>Methanofollis</taxon>
    </lineage>
</organism>
<dbReference type="EMBL" id="PGCL01000001">
    <property type="protein sequence ID" value="TAJ45706.1"/>
    <property type="molecule type" value="Genomic_DNA"/>
</dbReference>
<evidence type="ECO:0000313" key="2">
    <source>
        <dbReference type="EMBL" id="TAJ45706.1"/>
    </source>
</evidence>
<sequence>MITVLSVIGAEGVGADDITRKTGFEQERVAEILGGLRYRWLITGTGDLYTLTTGGTLLATRTHDLAVEFYRAISRDRTRKIPHFFRVIGQVRNELIRMGEDGYLEGLDDPVSAEPSIAEWLLGMGLLEVGDGGRQRTPAGEEVLRGLERCIRIAGVIEEFNAFFEFHSLEGVPEFALESIEDLINAELICDVPVNFEQRLEFYLDIIREAEWLHGVSTWSKPAVAATLWDLVIAGKEVELVITPELAAALWQEEVVKKGRDPSLFPNLRFFVSTIPISVGLTVTDTALSFGLFLRDNQTYDSIHDLVCRTPEAVHWGERLYQHYRAHSVPIMEFFQGGCG</sequence>
<reference evidence="2 3" key="1">
    <citation type="submission" date="2017-11" db="EMBL/GenBank/DDBJ databases">
        <title>Isolation and Characterization of Methanofollis Species from Methane Seep Offshore SW Taiwan.</title>
        <authorList>
            <person name="Teng N.-H."/>
            <person name="Lai M.-C."/>
            <person name="Chen S.-C."/>
        </authorList>
    </citation>
    <scope>NUCLEOTIDE SEQUENCE [LARGE SCALE GENOMIC DNA]</scope>
    <source>
        <strain evidence="2 3">FWC-SCC2</strain>
    </source>
</reference>
<proteinExistence type="predicted"/>
<evidence type="ECO:0000313" key="3">
    <source>
        <dbReference type="Proteomes" id="UP000292580"/>
    </source>
</evidence>
<dbReference type="OrthoDB" id="11410at2157"/>
<dbReference type="AlphaFoldDB" id="A0A483CVL3"/>
<evidence type="ECO:0000259" key="1">
    <source>
        <dbReference type="Pfam" id="PF08350"/>
    </source>
</evidence>
<dbReference type="Pfam" id="PF08350">
    <property type="entry name" value="FilR1_middle"/>
    <property type="match status" value="1"/>
</dbReference>
<name>A0A483CVL3_9EURY</name>
<feature type="domain" description="Methanogenesis regulatory protein FilR1 middle" evidence="1">
    <location>
        <begin position="201"/>
        <end position="326"/>
    </location>
</feature>
<dbReference type="Proteomes" id="UP000292580">
    <property type="component" value="Unassembled WGS sequence"/>
</dbReference>
<dbReference type="InterPro" id="IPR013561">
    <property type="entry name" value="FilR1_middle_dom"/>
</dbReference>
<accession>A0A483CVL3</accession>
<gene>
    <name evidence="2" type="ORF">CUJ86_03045</name>
</gene>
<dbReference type="RefSeq" id="WP_130646070.1">
    <property type="nucleotide sequence ID" value="NZ_PGCL01000001.1"/>
</dbReference>